<dbReference type="Gene3D" id="1.20.5.1930">
    <property type="match status" value="1"/>
</dbReference>
<evidence type="ECO:0000256" key="8">
    <source>
        <dbReference type="ARBA" id="ARBA00023012"/>
    </source>
</evidence>
<dbReference type="PANTHER" id="PTHR24421:SF10">
    <property type="entry name" value="NITRATE_NITRITE SENSOR PROTEIN NARQ"/>
    <property type="match status" value="1"/>
</dbReference>
<dbReference type="Pfam" id="PF02518">
    <property type="entry name" value="HATPase_c"/>
    <property type="match status" value="1"/>
</dbReference>
<organism evidence="11 12">
    <name type="scientific">Desulfofundulus thermobenzoicus</name>
    <dbReference type="NCBI Taxonomy" id="29376"/>
    <lineage>
        <taxon>Bacteria</taxon>
        <taxon>Bacillati</taxon>
        <taxon>Bacillota</taxon>
        <taxon>Clostridia</taxon>
        <taxon>Eubacteriales</taxon>
        <taxon>Peptococcaceae</taxon>
        <taxon>Desulfofundulus</taxon>
    </lineage>
</organism>
<dbReference type="InterPro" id="IPR000014">
    <property type="entry name" value="PAS"/>
</dbReference>
<feature type="domain" description="PAS" evidence="10">
    <location>
        <begin position="204"/>
        <end position="272"/>
    </location>
</feature>
<dbReference type="GO" id="GO:0006355">
    <property type="term" value="P:regulation of DNA-templated transcription"/>
    <property type="evidence" value="ECO:0007669"/>
    <property type="project" value="InterPro"/>
</dbReference>
<dbReference type="SUPFAM" id="SSF55874">
    <property type="entry name" value="ATPase domain of HSP90 chaperone/DNA topoisomerase II/histidine kinase"/>
    <property type="match status" value="1"/>
</dbReference>
<keyword evidence="9" id="KW-0472">Membrane</keyword>
<keyword evidence="5" id="KW-0547">Nucleotide-binding</keyword>
<dbReference type="SUPFAM" id="SSF55785">
    <property type="entry name" value="PYP-like sensor domain (PAS domain)"/>
    <property type="match status" value="1"/>
</dbReference>
<keyword evidence="4" id="KW-0808">Transferase</keyword>
<proteinExistence type="predicted"/>
<dbReference type="SMART" id="SM00387">
    <property type="entry name" value="HATPase_c"/>
    <property type="match status" value="1"/>
</dbReference>
<evidence type="ECO:0000256" key="5">
    <source>
        <dbReference type="ARBA" id="ARBA00022741"/>
    </source>
</evidence>
<keyword evidence="9" id="KW-1133">Transmembrane helix</keyword>
<dbReference type="InterPro" id="IPR050482">
    <property type="entry name" value="Sensor_HK_TwoCompSys"/>
</dbReference>
<dbReference type="InterPro" id="IPR035965">
    <property type="entry name" value="PAS-like_dom_sf"/>
</dbReference>
<dbReference type="InterPro" id="IPR003594">
    <property type="entry name" value="HATPase_dom"/>
</dbReference>
<keyword evidence="8" id="KW-0902">Two-component regulatory system</keyword>
<keyword evidence="3" id="KW-0597">Phosphoprotein</keyword>
<dbReference type="GO" id="GO:0016020">
    <property type="term" value="C:membrane"/>
    <property type="evidence" value="ECO:0007669"/>
    <property type="project" value="InterPro"/>
</dbReference>
<keyword evidence="7" id="KW-0067">ATP-binding</keyword>
<dbReference type="GO" id="GO:0000155">
    <property type="term" value="F:phosphorelay sensor kinase activity"/>
    <property type="evidence" value="ECO:0007669"/>
    <property type="project" value="InterPro"/>
</dbReference>
<comment type="caution">
    <text evidence="11">The sequence shown here is derived from an EMBL/GenBank/DDBJ whole genome shotgun (WGS) entry which is preliminary data.</text>
</comment>
<sequence>MVNNRTGLRWVAWFILVLLPVLVLLYTGSSLPRHWNGLQLEFQREIKYDEVSSDLYNLTGSVQEYLFYGDQQALNDFRHYSTETLKRELELYNLVEQSRKQDVAELMALTRAYNSFVDREVIPGRESNRELLLWQHRDLHRQLLYRAGSLTERGGQENKALLERNGDLFHKAGLLMVFLSLLSLGALSWAGIWIWPRAAWYFNLQELIGDSEEAVVFVDRRERVRFLNRAAEELFHLPRETVAGKSLQDILTVYPHCQGVVQPLYQALVKGEKTVDCRLSYNRRGSQVLLTVNCAPAYFFHWLSGAVLTARRLPGPRDGGILLETIERERKHLSIEIHDWIGRYLSSIIHGLDYALRVNGKQLPEELQKNLCLLRTQCQNAAIDMRSIMNDLHPYLIEKVGLIPALESYSANFERIHGRKVYIFYRRRSLPLDREKELFIYRIVQEALTNVARHSPATEVDIHFHEREDTLQIEIMDNGGMQEKAPTPGKGLWGMKERARFMGGDLFYGFMEGGFCVTLTVPLTGKGEGQ</sequence>
<feature type="transmembrane region" description="Helical" evidence="9">
    <location>
        <begin position="6"/>
        <end position="26"/>
    </location>
</feature>
<evidence type="ECO:0000259" key="10">
    <source>
        <dbReference type="PROSITE" id="PS50112"/>
    </source>
</evidence>
<gene>
    <name evidence="11" type="ORF">GFC01_04280</name>
</gene>
<keyword evidence="9" id="KW-0812">Transmembrane</keyword>
<dbReference type="Gene3D" id="3.30.565.10">
    <property type="entry name" value="Histidine kinase-like ATPase, C-terminal domain"/>
    <property type="match status" value="1"/>
</dbReference>
<feature type="transmembrane region" description="Helical" evidence="9">
    <location>
        <begin position="174"/>
        <end position="195"/>
    </location>
</feature>
<dbReference type="InterPro" id="IPR011712">
    <property type="entry name" value="Sig_transdc_His_kin_sub3_dim/P"/>
</dbReference>
<evidence type="ECO:0000256" key="4">
    <source>
        <dbReference type="ARBA" id="ARBA00022679"/>
    </source>
</evidence>
<protein>
    <recommendedName>
        <fullName evidence="2">histidine kinase</fullName>
        <ecNumber evidence="2">2.7.13.3</ecNumber>
    </recommendedName>
</protein>
<dbReference type="InterPro" id="IPR013767">
    <property type="entry name" value="PAS_fold"/>
</dbReference>
<evidence type="ECO:0000256" key="9">
    <source>
        <dbReference type="SAM" id="Phobius"/>
    </source>
</evidence>
<accession>A0A6N7IPG3</accession>
<dbReference type="Pfam" id="PF07730">
    <property type="entry name" value="HisKA_3"/>
    <property type="match status" value="1"/>
</dbReference>
<evidence type="ECO:0000256" key="2">
    <source>
        <dbReference type="ARBA" id="ARBA00012438"/>
    </source>
</evidence>
<dbReference type="AlphaFoldDB" id="A0A6N7IPG3"/>
<dbReference type="CDD" id="cd16917">
    <property type="entry name" value="HATPase_UhpB-NarQ-NarX-like"/>
    <property type="match status" value="1"/>
</dbReference>
<keyword evidence="12" id="KW-1185">Reference proteome</keyword>
<dbReference type="CDD" id="cd00130">
    <property type="entry name" value="PAS"/>
    <property type="match status" value="1"/>
</dbReference>
<dbReference type="Pfam" id="PF00989">
    <property type="entry name" value="PAS"/>
    <property type="match status" value="1"/>
</dbReference>
<name>A0A6N7IPG3_9FIRM</name>
<evidence type="ECO:0000256" key="6">
    <source>
        <dbReference type="ARBA" id="ARBA00022777"/>
    </source>
</evidence>
<dbReference type="PANTHER" id="PTHR24421">
    <property type="entry name" value="NITRATE/NITRITE SENSOR PROTEIN NARX-RELATED"/>
    <property type="match status" value="1"/>
</dbReference>
<reference evidence="11 12" key="1">
    <citation type="submission" date="2019-10" db="EMBL/GenBank/DDBJ databases">
        <title>Comparative genomics of sulfur disproportionating microorganisms.</title>
        <authorList>
            <person name="Ward L.M."/>
            <person name="Bertran E."/>
            <person name="Johnston D."/>
        </authorList>
    </citation>
    <scope>NUCLEOTIDE SEQUENCE [LARGE SCALE GENOMIC DNA]</scope>
    <source>
        <strain evidence="11 12">DSM 14055</strain>
    </source>
</reference>
<dbReference type="Gene3D" id="3.30.450.20">
    <property type="entry name" value="PAS domain"/>
    <property type="match status" value="1"/>
</dbReference>
<dbReference type="EC" id="2.7.13.3" evidence="2"/>
<evidence type="ECO:0000313" key="12">
    <source>
        <dbReference type="Proteomes" id="UP000441717"/>
    </source>
</evidence>
<keyword evidence="6" id="KW-0418">Kinase</keyword>
<dbReference type="InterPro" id="IPR036890">
    <property type="entry name" value="HATPase_C_sf"/>
</dbReference>
<evidence type="ECO:0000256" key="7">
    <source>
        <dbReference type="ARBA" id="ARBA00022840"/>
    </source>
</evidence>
<dbReference type="EMBL" id="WHYR01000008">
    <property type="protein sequence ID" value="MQL51493.1"/>
    <property type="molecule type" value="Genomic_DNA"/>
</dbReference>
<dbReference type="Proteomes" id="UP000441717">
    <property type="component" value="Unassembled WGS sequence"/>
</dbReference>
<dbReference type="OrthoDB" id="9781904at2"/>
<dbReference type="GO" id="GO:0005524">
    <property type="term" value="F:ATP binding"/>
    <property type="evidence" value="ECO:0007669"/>
    <property type="project" value="UniProtKB-KW"/>
</dbReference>
<dbReference type="RefSeq" id="WP_152945421.1">
    <property type="nucleotide sequence ID" value="NZ_WHYR01000008.1"/>
</dbReference>
<dbReference type="PROSITE" id="PS50112">
    <property type="entry name" value="PAS"/>
    <property type="match status" value="1"/>
</dbReference>
<comment type="catalytic activity">
    <reaction evidence="1">
        <text>ATP + protein L-histidine = ADP + protein N-phospho-L-histidine.</text>
        <dbReference type="EC" id="2.7.13.3"/>
    </reaction>
</comment>
<evidence type="ECO:0000256" key="3">
    <source>
        <dbReference type="ARBA" id="ARBA00022553"/>
    </source>
</evidence>
<dbReference type="NCBIfam" id="TIGR00229">
    <property type="entry name" value="sensory_box"/>
    <property type="match status" value="1"/>
</dbReference>
<evidence type="ECO:0000313" key="11">
    <source>
        <dbReference type="EMBL" id="MQL51493.1"/>
    </source>
</evidence>
<dbReference type="GO" id="GO:0046983">
    <property type="term" value="F:protein dimerization activity"/>
    <property type="evidence" value="ECO:0007669"/>
    <property type="project" value="InterPro"/>
</dbReference>
<evidence type="ECO:0000256" key="1">
    <source>
        <dbReference type="ARBA" id="ARBA00000085"/>
    </source>
</evidence>